<keyword evidence="9" id="KW-0627">Porphyrin biosynthesis</keyword>
<dbReference type="InterPro" id="IPR012066">
    <property type="entry name" value="Met1_fungi"/>
</dbReference>
<evidence type="ECO:0000313" key="16">
    <source>
        <dbReference type="EMBL" id="CAG8976823.1"/>
    </source>
</evidence>
<dbReference type="InterPro" id="IPR050161">
    <property type="entry name" value="Siro_Cobalamin_biosynth"/>
</dbReference>
<dbReference type="FunFam" id="3.40.1010.10:FF:000006">
    <property type="entry name" value="Siroheme synthase, putative"/>
    <property type="match status" value="1"/>
</dbReference>
<evidence type="ECO:0000256" key="1">
    <source>
        <dbReference type="ARBA" id="ARBA00005879"/>
    </source>
</evidence>
<dbReference type="GO" id="GO:0032259">
    <property type="term" value="P:methylation"/>
    <property type="evidence" value="ECO:0007669"/>
    <property type="project" value="UniProtKB-KW"/>
</dbReference>
<evidence type="ECO:0000256" key="4">
    <source>
        <dbReference type="ARBA" id="ARBA00022679"/>
    </source>
</evidence>
<proteinExistence type="inferred from homology"/>
<keyword evidence="5" id="KW-0949">S-adenosyl-L-methionine</keyword>
<dbReference type="Pfam" id="PF14823">
    <property type="entry name" value="Sirohm_synth_C"/>
    <property type="match status" value="1"/>
</dbReference>
<evidence type="ECO:0000256" key="3">
    <source>
        <dbReference type="ARBA" id="ARBA00022605"/>
    </source>
</evidence>
<feature type="region of interest" description="Disordered" evidence="12">
    <location>
        <begin position="254"/>
        <end position="277"/>
    </location>
</feature>
<dbReference type="GO" id="GO:0004851">
    <property type="term" value="F:uroporphyrin-III C-methyltransferase activity"/>
    <property type="evidence" value="ECO:0007669"/>
    <property type="project" value="UniProtKB-EC"/>
</dbReference>
<dbReference type="Pfam" id="PF13241">
    <property type="entry name" value="NAD_binding_7"/>
    <property type="match status" value="1"/>
</dbReference>
<feature type="domain" description="Siroheme biosynthesis protein Met8 C-terminal" evidence="14">
    <location>
        <begin position="218"/>
        <end position="259"/>
    </location>
</feature>
<dbReference type="Proteomes" id="UP000701801">
    <property type="component" value="Unassembled WGS sequence"/>
</dbReference>
<name>A0A9N9LM97_9HELO</name>
<sequence length="583" mass="63448">MEPVSLLTSIDCTSHVHLIIGSNPLASARCAKSLEVGAKPLLLAPESAVLHYALQNRIDSGQVTWVKKSFEDEDVLRLGREEIGGVVDAVFVTSGSRDPLSAHISKLCKRNRIPVNVSDAPSLCTFSLLSTYTDGPLQIGVTTNGRGCKLSSRIRREIASSLPPYLGAACSRLGMIRRKIQEEDHLCHTAAPVELDEEESVDQSSSFNKLITEADFDAAKNRRIRWLSQICEYWPLRRLANITDADANTALESYSAHSVSSPPSLDHTRSSSTSTQRKGRIILAGSGPGHPDLLTRATHKAILSADLILADKLVPSGVLDLIPRRTPVHIARKFPGNAEQAQEELLSMALAGVKTGKTVLRLKQGDPYIYGRGGEEYEFFRKEGYEKDICVLPGITSALSAPMFAIIPATQRAVSDQVLICTGTGRKGKPSTPPEFVETRTVVFLMALHRIGALVKDLTTWDSADAKILLPSEDGVEVVDRSRRLWPTSTPCAVIERASCPDQRVIRTTLEFVTSAIESEGSRPPGLLVLGRSCEALIKGDSSRKWTVEEGWAGLNFGDFPGEEEVFSTSEAVEEKSVKVGNE</sequence>
<evidence type="ECO:0000256" key="9">
    <source>
        <dbReference type="ARBA" id="ARBA00023244"/>
    </source>
</evidence>
<dbReference type="AlphaFoldDB" id="A0A9N9LM97"/>
<dbReference type="InterPro" id="IPR014776">
    <property type="entry name" value="4pyrrole_Mease_sub2"/>
</dbReference>
<keyword evidence="8" id="KW-0486">Methionine biosynthesis</keyword>
<dbReference type="SUPFAM" id="SSF51735">
    <property type="entry name" value="NAD(P)-binding Rossmann-fold domains"/>
    <property type="match status" value="1"/>
</dbReference>
<feature type="domain" description="Tetrapyrrole methylase" evidence="13">
    <location>
        <begin position="280"/>
        <end position="511"/>
    </location>
</feature>
<comment type="similarity">
    <text evidence="1">Belongs to the precorrin methyltransferase family.</text>
</comment>
<dbReference type="Gene3D" id="3.40.50.720">
    <property type="entry name" value="NAD(P)-binding Rossmann-like Domain"/>
    <property type="match status" value="1"/>
</dbReference>
<evidence type="ECO:0000259" key="13">
    <source>
        <dbReference type="Pfam" id="PF00590"/>
    </source>
</evidence>
<dbReference type="SUPFAM" id="SSF53790">
    <property type="entry name" value="Tetrapyrrole methylase"/>
    <property type="match status" value="1"/>
</dbReference>
<dbReference type="OrthoDB" id="508204at2759"/>
<dbReference type="Pfam" id="PF14824">
    <property type="entry name" value="Sirohm_synth_M"/>
    <property type="match status" value="1"/>
</dbReference>
<comment type="caution">
    <text evidence="16">The sequence shown here is derived from an EMBL/GenBank/DDBJ whole genome shotgun (WGS) entry which is preliminary data.</text>
</comment>
<dbReference type="InterPro" id="IPR014777">
    <property type="entry name" value="4pyrrole_Mease_sub1"/>
</dbReference>
<keyword evidence="17" id="KW-1185">Reference proteome</keyword>
<dbReference type="GO" id="GO:0009086">
    <property type="term" value="P:methionine biosynthetic process"/>
    <property type="evidence" value="ECO:0007669"/>
    <property type="project" value="UniProtKB-KW"/>
</dbReference>
<keyword evidence="3" id="KW-0028">Amino-acid biosynthesis</keyword>
<keyword evidence="7" id="KW-0520">NAD</keyword>
<accession>A0A9N9LM97</accession>
<feature type="domain" description="Siroheme synthase central" evidence="15">
    <location>
        <begin position="134"/>
        <end position="160"/>
    </location>
</feature>
<dbReference type="InterPro" id="IPR028281">
    <property type="entry name" value="Sirohaem_synthase_central"/>
</dbReference>
<evidence type="ECO:0000256" key="10">
    <source>
        <dbReference type="ARBA" id="ARBA00052360"/>
    </source>
</evidence>
<comment type="catalytic activity">
    <reaction evidence="10">
        <text>uroporphyrinogen III + 2 S-adenosyl-L-methionine = precorrin-2 + 2 S-adenosyl-L-homocysteine + H(+)</text>
        <dbReference type="Rhea" id="RHEA:32459"/>
        <dbReference type="ChEBI" id="CHEBI:15378"/>
        <dbReference type="ChEBI" id="CHEBI:57308"/>
        <dbReference type="ChEBI" id="CHEBI:57856"/>
        <dbReference type="ChEBI" id="CHEBI:58827"/>
        <dbReference type="ChEBI" id="CHEBI:59789"/>
        <dbReference type="EC" id="2.1.1.107"/>
    </reaction>
</comment>
<evidence type="ECO:0000256" key="5">
    <source>
        <dbReference type="ARBA" id="ARBA00022691"/>
    </source>
</evidence>
<evidence type="ECO:0000256" key="11">
    <source>
        <dbReference type="ARBA" id="ARBA00055636"/>
    </source>
</evidence>
<dbReference type="EMBL" id="CAJVRM010000193">
    <property type="protein sequence ID" value="CAG8976823.1"/>
    <property type="molecule type" value="Genomic_DNA"/>
</dbReference>
<dbReference type="PIRSF" id="PIRSF036555">
    <property type="entry name" value="SUMT_yeast"/>
    <property type="match status" value="1"/>
</dbReference>
<gene>
    <name evidence="16" type="ORF">HYALB_00009087</name>
</gene>
<keyword evidence="2" id="KW-0489">Methyltransferase</keyword>
<dbReference type="Gene3D" id="3.30.950.10">
    <property type="entry name" value="Methyltransferase, Cobalt-precorrin-4 Transmethylase, Domain 2"/>
    <property type="match status" value="1"/>
</dbReference>
<keyword evidence="4" id="KW-0808">Transferase</keyword>
<dbReference type="InterPro" id="IPR036291">
    <property type="entry name" value="NAD(P)-bd_dom_sf"/>
</dbReference>
<dbReference type="InterPro" id="IPR028162">
    <property type="entry name" value="Met8_C"/>
</dbReference>
<evidence type="ECO:0000256" key="12">
    <source>
        <dbReference type="SAM" id="MobiDB-lite"/>
    </source>
</evidence>
<dbReference type="GO" id="GO:0000103">
    <property type="term" value="P:sulfate assimilation"/>
    <property type="evidence" value="ECO:0007669"/>
    <property type="project" value="InterPro"/>
</dbReference>
<dbReference type="GO" id="GO:0016491">
    <property type="term" value="F:oxidoreductase activity"/>
    <property type="evidence" value="ECO:0007669"/>
    <property type="project" value="UniProtKB-KW"/>
</dbReference>
<protein>
    <recommendedName>
        <fullName evidence="18">Precorrin-2 dehydrogenase</fullName>
    </recommendedName>
</protein>
<comment type="function">
    <text evidence="11">Siroheme synthase involved in methionine biosynthesis.</text>
</comment>
<dbReference type="SUPFAM" id="SSF75615">
    <property type="entry name" value="Siroheme synthase middle domains-like"/>
    <property type="match status" value="1"/>
</dbReference>
<dbReference type="GO" id="GO:0019354">
    <property type="term" value="P:siroheme biosynthetic process"/>
    <property type="evidence" value="ECO:0007669"/>
    <property type="project" value="InterPro"/>
</dbReference>
<dbReference type="PANTHER" id="PTHR45790">
    <property type="entry name" value="SIROHEME SYNTHASE-RELATED"/>
    <property type="match status" value="1"/>
</dbReference>
<evidence type="ECO:0000313" key="17">
    <source>
        <dbReference type="Proteomes" id="UP000701801"/>
    </source>
</evidence>
<keyword evidence="6" id="KW-0560">Oxidoreductase</keyword>
<evidence type="ECO:0000256" key="6">
    <source>
        <dbReference type="ARBA" id="ARBA00023002"/>
    </source>
</evidence>
<evidence type="ECO:0000256" key="2">
    <source>
        <dbReference type="ARBA" id="ARBA00022603"/>
    </source>
</evidence>
<evidence type="ECO:0000259" key="14">
    <source>
        <dbReference type="Pfam" id="PF14823"/>
    </source>
</evidence>
<feature type="compositionally biased region" description="Low complexity" evidence="12">
    <location>
        <begin position="254"/>
        <end position="264"/>
    </location>
</feature>
<dbReference type="Pfam" id="PF00590">
    <property type="entry name" value="TP_methylase"/>
    <property type="match status" value="1"/>
</dbReference>
<dbReference type="FunFam" id="3.40.50.720:FF:000504">
    <property type="entry name" value="Siroheme synthase, putative"/>
    <property type="match status" value="1"/>
</dbReference>
<dbReference type="PANTHER" id="PTHR45790:SF6">
    <property type="entry name" value="UROPORPHYRINOGEN-III C-METHYLTRANSFERASE"/>
    <property type="match status" value="1"/>
</dbReference>
<evidence type="ECO:0000256" key="8">
    <source>
        <dbReference type="ARBA" id="ARBA00023167"/>
    </source>
</evidence>
<dbReference type="InterPro" id="IPR000878">
    <property type="entry name" value="4pyrrol_Mease"/>
</dbReference>
<dbReference type="InterPro" id="IPR035996">
    <property type="entry name" value="4pyrrol_Methylase_sf"/>
</dbReference>
<reference evidence="16" key="1">
    <citation type="submission" date="2021-07" db="EMBL/GenBank/DDBJ databases">
        <authorList>
            <person name="Durling M."/>
        </authorList>
    </citation>
    <scope>NUCLEOTIDE SEQUENCE</scope>
</reference>
<dbReference type="InterPro" id="IPR006366">
    <property type="entry name" value="CobA/CysG_C"/>
</dbReference>
<evidence type="ECO:0008006" key="18">
    <source>
        <dbReference type="Google" id="ProtNLM"/>
    </source>
</evidence>
<dbReference type="Gene3D" id="3.40.1010.10">
    <property type="entry name" value="Cobalt-precorrin-4 Transmethylase, Domain 1"/>
    <property type="match status" value="1"/>
</dbReference>
<dbReference type="FunFam" id="3.30.950.10:FF:000005">
    <property type="entry name" value="Uroporphyrin-III c-methyltransferase, putative"/>
    <property type="match status" value="1"/>
</dbReference>
<evidence type="ECO:0000256" key="7">
    <source>
        <dbReference type="ARBA" id="ARBA00023027"/>
    </source>
</evidence>
<dbReference type="CDD" id="cd11642">
    <property type="entry name" value="SUMT"/>
    <property type="match status" value="1"/>
</dbReference>
<organism evidence="16 17">
    <name type="scientific">Hymenoscyphus albidus</name>
    <dbReference type="NCBI Taxonomy" id="595503"/>
    <lineage>
        <taxon>Eukaryota</taxon>
        <taxon>Fungi</taxon>
        <taxon>Dikarya</taxon>
        <taxon>Ascomycota</taxon>
        <taxon>Pezizomycotina</taxon>
        <taxon>Leotiomycetes</taxon>
        <taxon>Helotiales</taxon>
        <taxon>Helotiaceae</taxon>
        <taxon>Hymenoscyphus</taxon>
    </lineage>
</organism>
<evidence type="ECO:0000259" key="15">
    <source>
        <dbReference type="Pfam" id="PF14824"/>
    </source>
</evidence>